<evidence type="ECO:0000259" key="9">
    <source>
        <dbReference type="Pfam" id="PF07156"/>
    </source>
</evidence>
<dbReference type="InterPro" id="IPR010795">
    <property type="entry name" value="Prenylcys_lyase"/>
</dbReference>
<dbReference type="EMBL" id="MVGC01000576">
    <property type="protein sequence ID" value="RJE18327.1"/>
    <property type="molecule type" value="Genomic_DNA"/>
</dbReference>
<organism evidence="10 11">
    <name type="scientific">Aspergillus sclerotialis</name>
    <dbReference type="NCBI Taxonomy" id="2070753"/>
    <lineage>
        <taxon>Eukaryota</taxon>
        <taxon>Fungi</taxon>
        <taxon>Dikarya</taxon>
        <taxon>Ascomycota</taxon>
        <taxon>Pezizomycotina</taxon>
        <taxon>Eurotiomycetes</taxon>
        <taxon>Eurotiomycetidae</taxon>
        <taxon>Eurotiales</taxon>
        <taxon>Aspergillaceae</taxon>
        <taxon>Aspergillus</taxon>
        <taxon>Aspergillus subgen. Polypaecilum</taxon>
    </lineage>
</organism>
<gene>
    <name evidence="10" type="ORF">PHISCL_09339</name>
</gene>
<feature type="chain" id="PRO_5017346453" evidence="8">
    <location>
        <begin position="20"/>
        <end position="514"/>
    </location>
</feature>
<keyword evidence="3" id="KW-0285">Flavoprotein</keyword>
<reference evidence="11" key="1">
    <citation type="submission" date="2017-02" db="EMBL/GenBank/DDBJ databases">
        <authorList>
            <person name="Tafer H."/>
            <person name="Lopandic K."/>
        </authorList>
    </citation>
    <scope>NUCLEOTIDE SEQUENCE [LARGE SCALE GENOMIC DNA]</scope>
    <source>
        <strain evidence="11">CBS 366.77</strain>
    </source>
</reference>
<keyword evidence="11" id="KW-1185">Reference proteome</keyword>
<dbReference type="SUPFAM" id="SSF51905">
    <property type="entry name" value="FAD/NAD(P)-binding domain"/>
    <property type="match status" value="1"/>
</dbReference>
<dbReference type="OrthoDB" id="437369at2759"/>
<evidence type="ECO:0000256" key="7">
    <source>
        <dbReference type="ARBA" id="ARBA00023180"/>
    </source>
</evidence>
<evidence type="ECO:0000256" key="3">
    <source>
        <dbReference type="ARBA" id="ARBA00022630"/>
    </source>
</evidence>
<evidence type="ECO:0000256" key="1">
    <source>
        <dbReference type="ARBA" id="ARBA00001974"/>
    </source>
</evidence>
<evidence type="ECO:0000313" key="10">
    <source>
        <dbReference type="EMBL" id="RJE18327.1"/>
    </source>
</evidence>
<comment type="similarity">
    <text evidence="2">Belongs to the prenylcysteine oxidase family.</text>
</comment>
<keyword evidence="4 8" id="KW-0732">Signal</keyword>
<evidence type="ECO:0000256" key="4">
    <source>
        <dbReference type="ARBA" id="ARBA00022729"/>
    </source>
</evidence>
<name>A0A3A2ZAL0_9EURO</name>
<dbReference type="InterPro" id="IPR017046">
    <property type="entry name" value="Prenylcysteine_Oxase1"/>
</dbReference>
<dbReference type="GO" id="GO:0030327">
    <property type="term" value="P:prenylated protein catabolic process"/>
    <property type="evidence" value="ECO:0007669"/>
    <property type="project" value="TreeGrafter"/>
</dbReference>
<evidence type="ECO:0000313" key="11">
    <source>
        <dbReference type="Proteomes" id="UP000266188"/>
    </source>
</evidence>
<dbReference type="Gene3D" id="3.50.50.60">
    <property type="entry name" value="FAD/NAD(P)-binding domain"/>
    <property type="match status" value="1"/>
</dbReference>
<keyword evidence="7" id="KW-0325">Glycoprotein</keyword>
<dbReference type="AlphaFoldDB" id="A0A3A2ZAL0"/>
<dbReference type="GO" id="GO:0030328">
    <property type="term" value="P:prenylcysteine catabolic process"/>
    <property type="evidence" value="ECO:0007669"/>
    <property type="project" value="InterPro"/>
</dbReference>
<dbReference type="InterPro" id="IPR036188">
    <property type="entry name" value="FAD/NAD-bd_sf"/>
</dbReference>
<evidence type="ECO:0000256" key="2">
    <source>
        <dbReference type="ARBA" id="ARBA00009967"/>
    </source>
</evidence>
<comment type="cofactor">
    <cofactor evidence="1">
        <name>FAD</name>
        <dbReference type="ChEBI" id="CHEBI:57692"/>
    </cofactor>
</comment>
<keyword evidence="6" id="KW-0560">Oxidoreductase</keyword>
<dbReference type="Pfam" id="PF07156">
    <property type="entry name" value="Prenylcys_lyase"/>
    <property type="match status" value="1"/>
</dbReference>
<evidence type="ECO:0000256" key="8">
    <source>
        <dbReference type="SAM" id="SignalP"/>
    </source>
</evidence>
<evidence type="ECO:0000256" key="6">
    <source>
        <dbReference type="ARBA" id="ARBA00023002"/>
    </source>
</evidence>
<feature type="domain" description="Prenylcysteine lyase" evidence="9">
    <location>
        <begin position="145"/>
        <end position="510"/>
    </location>
</feature>
<dbReference type="Proteomes" id="UP000266188">
    <property type="component" value="Unassembled WGS sequence"/>
</dbReference>
<keyword evidence="5" id="KW-0274">FAD</keyword>
<dbReference type="Pfam" id="PF13450">
    <property type="entry name" value="NAD_binding_8"/>
    <property type="match status" value="1"/>
</dbReference>
<dbReference type="PANTHER" id="PTHR15944">
    <property type="entry name" value="FARNESYLCYSTEINE LYASE"/>
    <property type="match status" value="1"/>
</dbReference>
<protein>
    <submittedName>
        <fullName evidence="10">Prenylcysteine</fullName>
    </submittedName>
</protein>
<feature type="signal peptide" evidence="8">
    <location>
        <begin position="1"/>
        <end position="19"/>
    </location>
</feature>
<proteinExistence type="inferred from homology"/>
<evidence type="ECO:0000256" key="5">
    <source>
        <dbReference type="ARBA" id="ARBA00022827"/>
    </source>
</evidence>
<dbReference type="PANTHER" id="PTHR15944:SF0">
    <property type="entry name" value="PRENYLCYSTEINE LYASE DOMAIN-CONTAINING PROTEIN"/>
    <property type="match status" value="1"/>
</dbReference>
<accession>A0A3A2ZAL0</accession>
<comment type="caution">
    <text evidence="10">The sequence shown here is derived from an EMBL/GenBank/DDBJ whole genome shotgun (WGS) entry which is preliminary data.</text>
</comment>
<sequence>MNLFDFIFLTTWLLPLAGAHENQVPLAENGPTTTPRVAIIGAGIGGASTAFRLNELTKLSSSIEVTIYESEPNLGGRVKSIAPENSPQVVEAGATHFFTQDWCLRTAMEGTGVKERRKDPLALPKSSGLWDGKELRTAPKCNGDSMSVWDHARLIWKYGISPWKFRKSVQSALEKWKSFAGLIPTFGSAVKELEQVGLSDLVLDSAEGYLKNISITPHFLTEVVQPCTRAQFSQNLENEPALPALVAVAASKATSIEGGNSRLVDRMIQLSGVNLQLNSRVTRIGHGYHRRYRLSIVRNSLKDSQNLRHADFDAIVLATPLWSSKVDLSDLHLQSIASISQYVETHVTHFATPANISPKFFDHSLNVTIPDDLLTTASPSHDPDLLRLSRSTIRFRRGCLPGNDCRQFDTEYLYRVLSRSLIKDGDLVRMLGQQLEGEYELSDYNISWVHRQFWPHAFPQYGKDDGLQEKVEIAPNLFYLNGAEEIISSMEMSCRMGDNIAMTLYMQDWDHGPA</sequence>
<dbReference type="GO" id="GO:0001735">
    <property type="term" value="F:prenylcysteine oxidase activity"/>
    <property type="evidence" value="ECO:0007669"/>
    <property type="project" value="InterPro"/>
</dbReference>